<feature type="region of interest" description="Disordered" evidence="1">
    <location>
        <begin position="267"/>
        <end position="291"/>
    </location>
</feature>
<dbReference type="GO" id="GO:0000145">
    <property type="term" value="C:exocyst"/>
    <property type="evidence" value="ECO:0007669"/>
    <property type="project" value="TreeGrafter"/>
</dbReference>
<dbReference type="Pfam" id="PF04091">
    <property type="entry name" value="Sec15_C"/>
    <property type="match status" value="1"/>
</dbReference>
<protein>
    <submittedName>
        <fullName evidence="3">Exocyst complex component 6B-like</fullName>
    </submittedName>
</protein>
<dbReference type="PANTHER" id="PTHR12702">
    <property type="entry name" value="SEC15"/>
    <property type="match status" value="1"/>
</dbReference>
<evidence type="ECO:0000313" key="3">
    <source>
        <dbReference type="EMBL" id="KAK9398506.1"/>
    </source>
</evidence>
<evidence type="ECO:0000313" key="4">
    <source>
        <dbReference type="Proteomes" id="UP001474421"/>
    </source>
</evidence>
<feature type="compositionally biased region" description="Basic and acidic residues" evidence="1">
    <location>
        <begin position="74"/>
        <end position="85"/>
    </location>
</feature>
<dbReference type="GO" id="GO:0006893">
    <property type="term" value="P:Golgi to plasma membrane transport"/>
    <property type="evidence" value="ECO:0007669"/>
    <property type="project" value="TreeGrafter"/>
</dbReference>
<feature type="compositionally biased region" description="Basic residues" evidence="1">
    <location>
        <begin position="13"/>
        <end position="45"/>
    </location>
</feature>
<feature type="compositionally biased region" description="Polar residues" evidence="1">
    <location>
        <begin position="1"/>
        <end position="10"/>
    </location>
</feature>
<dbReference type="PANTHER" id="PTHR12702:SF3">
    <property type="entry name" value="EXOCYST COMPLEX COMPONENT 6B"/>
    <property type="match status" value="1"/>
</dbReference>
<reference evidence="3 4" key="1">
    <citation type="journal article" date="2024" name="Proc. Natl. Acad. Sci. U.S.A.">
        <title>The genetic regulatory architecture and epigenomic basis for age-related changes in rattlesnake venom.</title>
        <authorList>
            <person name="Hogan M.P."/>
            <person name="Holding M.L."/>
            <person name="Nystrom G.S."/>
            <person name="Colston T.J."/>
            <person name="Bartlett D.A."/>
            <person name="Mason A.J."/>
            <person name="Ellsworth S.A."/>
            <person name="Rautsaw R.M."/>
            <person name="Lawrence K.C."/>
            <person name="Strickland J.L."/>
            <person name="He B."/>
            <person name="Fraser P."/>
            <person name="Margres M.J."/>
            <person name="Gilbert D.M."/>
            <person name="Gibbs H.L."/>
            <person name="Parkinson C.L."/>
            <person name="Rokyta D.R."/>
        </authorList>
    </citation>
    <scope>NUCLEOTIDE SEQUENCE [LARGE SCALE GENOMIC DNA]</scope>
    <source>
        <strain evidence="3">DRR0105</strain>
    </source>
</reference>
<dbReference type="InterPro" id="IPR042044">
    <property type="entry name" value="EXOC6PINT-1/Sec15/Tip20_C_dom2"/>
</dbReference>
<name>A0AAW1B8H2_CROAD</name>
<dbReference type="InterPro" id="IPR046361">
    <property type="entry name" value="EXOC6/Sec15_C"/>
</dbReference>
<comment type="caution">
    <text evidence="3">The sequence shown here is derived from an EMBL/GenBank/DDBJ whole genome shotgun (WGS) entry which is preliminary data.</text>
</comment>
<evidence type="ECO:0000259" key="2">
    <source>
        <dbReference type="Pfam" id="PF04091"/>
    </source>
</evidence>
<dbReference type="AlphaFoldDB" id="A0AAW1B8H2"/>
<organism evidence="3 4">
    <name type="scientific">Crotalus adamanteus</name>
    <name type="common">Eastern diamondback rattlesnake</name>
    <dbReference type="NCBI Taxonomy" id="8729"/>
    <lineage>
        <taxon>Eukaryota</taxon>
        <taxon>Metazoa</taxon>
        <taxon>Chordata</taxon>
        <taxon>Craniata</taxon>
        <taxon>Vertebrata</taxon>
        <taxon>Euteleostomi</taxon>
        <taxon>Lepidosauria</taxon>
        <taxon>Squamata</taxon>
        <taxon>Bifurcata</taxon>
        <taxon>Unidentata</taxon>
        <taxon>Episquamata</taxon>
        <taxon>Toxicofera</taxon>
        <taxon>Serpentes</taxon>
        <taxon>Colubroidea</taxon>
        <taxon>Viperidae</taxon>
        <taxon>Crotalinae</taxon>
        <taxon>Crotalus</taxon>
    </lineage>
</organism>
<dbReference type="GO" id="GO:0090522">
    <property type="term" value="P:vesicle tethering involved in exocytosis"/>
    <property type="evidence" value="ECO:0007669"/>
    <property type="project" value="InterPro"/>
</dbReference>
<feature type="compositionally biased region" description="Basic and acidic residues" evidence="1">
    <location>
        <begin position="267"/>
        <end position="276"/>
    </location>
</feature>
<proteinExistence type="predicted"/>
<evidence type="ECO:0000256" key="1">
    <source>
        <dbReference type="SAM" id="MobiDB-lite"/>
    </source>
</evidence>
<keyword evidence="4" id="KW-1185">Reference proteome</keyword>
<feature type="region of interest" description="Disordered" evidence="1">
    <location>
        <begin position="1"/>
        <end position="85"/>
    </location>
</feature>
<dbReference type="Gene3D" id="1.20.58.670">
    <property type="entry name" value="Dsl1p vesicle tethering complex, Tip20p subunit, domain D"/>
    <property type="match status" value="1"/>
</dbReference>
<sequence length="654" mass="70988">MQLLIKQSEQVQRKGRSRRSNIRRPGWQRKKLRGGWQRPRIRGRRSAGESAATSPKVKAGGPHGRATGRVQLIRQDEPRGGAEGLRVPRPERLLIRIGHCLASAQVSRLQKYLRLDSEGRMKGKVAQTACMSACKHLSTSLMQQLLEAEVRQLSLGALQQFSLDVAECEQFARSGPVPGFQGDTLLLAFIDLRQDRRKPAEVGGLLSARTGDPGRDALSGGGLCHDAGRSPLASSLRLLSTQVAWGNTLPPVAWVRKVWVWRDWRSSHTHPPERASSRHSSLPGDELEESLGPGEIPTLAQKAVCLPSDQLPGLTARTSELESWLPPPKAGGQVLQPRSVPPAEASPPGSWIYPFSGGVIVETPVIESGSPSADHQPGPSAISVTFVLAADAPEGMGRHCQALLAASYVVSPVWCPPNVWRCFAQVALFPRSSPSRECCGNENREGGAQDSLSVRLSVQRGLAARGSPRATEALRGFFRMLKERGRRPGRPFAFLPSCNRFVPFSSQQQKSACLSFWLWLRKEFLCCWGISRKPGSSDTILTASEQVGGQADLAAGPVESCGVFGGKEAVEVRAAFSFQRTLTLNSAWPFGFADRNLQMLKKTSSTCGTAMLETEEKGTLARRIQTAAGKEALWCPPCVQRAFLGMGFLPPGVA</sequence>
<feature type="region of interest" description="Disordered" evidence="1">
    <location>
        <begin position="319"/>
        <end position="341"/>
    </location>
</feature>
<dbReference type="EMBL" id="JAOTOJ010000007">
    <property type="protein sequence ID" value="KAK9398506.1"/>
    <property type="molecule type" value="Genomic_DNA"/>
</dbReference>
<accession>A0AAW1B8H2</accession>
<feature type="domain" description="Exocyst complex subunit EXOC6/Sec15 C-terminal" evidence="2">
    <location>
        <begin position="121"/>
        <end position="194"/>
    </location>
</feature>
<dbReference type="GO" id="GO:0016020">
    <property type="term" value="C:membrane"/>
    <property type="evidence" value="ECO:0007669"/>
    <property type="project" value="TreeGrafter"/>
</dbReference>
<gene>
    <name evidence="3" type="ORF">NXF25_013475</name>
</gene>
<dbReference type="GO" id="GO:0006886">
    <property type="term" value="P:intracellular protein transport"/>
    <property type="evidence" value="ECO:0007669"/>
    <property type="project" value="InterPro"/>
</dbReference>
<dbReference type="Proteomes" id="UP001474421">
    <property type="component" value="Unassembled WGS sequence"/>
</dbReference>
<dbReference type="InterPro" id="IPR007225">
    <property type="entry name" value="EXOC6/Sec15"/>
</dbReference>